<name>A0A1M7YJI4_9BACT</name>
<dbReference type="CDD" id="cd00156">
    <property type="entry name" value="REC"/>
    <property type="match status" value="1"/>
</dbReference>
<dbReference type="SUPFAM" id="SSF55874">
    <property type="entry name" value="ATPase domain of HSP90 chaperone/DNA topoisomerase II/histidine kinase"/>
    <property type="match status" value="1"/>
</dbReference>
<evidence type="ECO:0000313" key="11">
    <source>
        <dbReference type="Proteomes" id="UP000184603"/>
    </source>
</evidence>
<dbReference type="PROSITE" id="PS50112">
    <property type="entry name" value="PAS"/>
    <property type="match status" value="1"/>
</dbReference>
<keyword evidence="11" id="KW-1185">Reference proteome</keyword>
<evidence type="ECO:0000256" key="3">
    <source>
        <dbReference type="ARBA" id="ARBA00022553"/>
    </source>
</evidence>
<protein>
    <recommendedName>
        <fullName evidence="2">histidine kinase</fullName>
        <ecNumber evidence="2">2.7.13.3</ecNumber>
    </recommendedName>
</protein>
<dbReference type="PROSITE" id="PS50109">
    <property type="entry name" value="HIS_KIN"/>
    <property type="match status" value="1"/>
</dbReference>
<dbReference type="CDD" id="cd00082">
    <property type="entry name" value="HisKA"/>
    <property type="match status" value="1"/>
</dbReference>
<dbReference type="Pfam" id="PF00072">
    <property type="entry name" value="Response_reg"/>
    <property type="match status" value="1"/>
</dbReference>
<dbReference type="PROSITE" id="PS50110">
    <property type="entry name" value="RESPONSE_REGULATORY"/>
    <property type="match status" value="1"/>
</dbReference>
<dbReference type="SUPFAM" id="SSF55785">
    <property type="entry name" value="PYP-like sensor domain (PAS domain)"/>
    <property type="match status" value="1"/>
</dbReference>
<dbReference type="InterPro" id="IPR004358">
    <property type="entry name" value="Sig_transdc_His_kin-like_C"/>
</dbReference>
<dbReference type="PANTHER" id="PTHR43065:SF42">
    <property type="entry name" value="TWO-COMPONENT SENSOR PPRA"/>
    <property type="match status" value="1"/>
</dbReference>
<dbReference type="InterPro" id="IPR003594">
    <property type="entry name" value="HATPase_dom"/>
</dbReference>
<dbReference type="Gene3D" id="3.40.50.2300">
    <property type="match status" value="3"/>
</dbReference>
<dbReference type="InterPro" id="IPR036097">
    <property type="entry name" value="HisK_dim/P_sf"/>
</dbReference>
<dbReference type="InterPro" id="IPR003661">
    <property type="entry name" value="HisK_dim/P_dom"/>
</dbReference>
<dbReference type="InterPro" id="IPR013655">
    <property type="entry name" value="PAS_fold_3"/>
</dbReference>
<dbReference type="Gene3D" id="1.10.287.130">
    <property type="match status" value="1"/>
</dbReference>
<dbReference type="Pfam" id="PF02518">
    <property type="entry name" value="HATPase_c"/>
    <property type="match status" value="1"/>
</dbReference>
<dbReference type="InterPro" id="IPR035965">
    <property type="entry name" value="PAS-like_dom_sf"/>
</dbReference>
<evidence type="ECO:0000256" key="4">
    <source>
        <dbReference type="PROSITE-ProRule" id="PRU00169"/>
    </source>
</evidence>
<comment type="catalytic activity">
    <reaction evidence="1">
        <text>ATP + protein L-histidine = ADP + protein N-phospho-L-histidine.</text>
        <dbReference type="EC" id="2.7.13.3"/>
    </reaction>
</comment>
<dbReference type="SMART" id="SM00091">
    <property type="entry name" value="PAS"/>
    <property type="match status" value="1"/>
</dbReference>
<keyword evidence="3 4" id="KW-0597">Phosphoprotein</keyword>
<dbReference type="Gene3D" id="3.30.450.20">
    <property type="entry name" value="PAS domain"/>
    <property type="match status" value="1"/>
</dbReference>
<dbReference type="InterPro" id="IPR005467">
    <property type="entry name" value="His_kinase_dom"/>
</dbReference>
<accession>A0A1M7YJI4</accession>
<feature type="modified residue" description="4-aspartylphosphate" evidence="4">
    <location>
        <position position="808"/>
    </location>
</feature>
<evidence type="ECO:0000256" key="1">
    <source>
        <dbReference type="ARBA" id="ARBA00000085"/>
    </source>
</evidence>
<feature type="signal peptide" evidence="6">
    <location>
        <begin position="1"/>
        <end position="28"/>
    </location>
</feature>
<dbReference type="OrthoDB" id="9813024at2"/>
<dbReference type="InterPro" id="IPR011006">
    <property type="entry name" value="CheY-like_superfamily"/>
</dbReference>
<evidence type="ECO:0000259" key="7">
    <source>
        <dbReference type="PROSITE" id="PS50109"/>
    </source>
</evidence>
<feature type="transmembrane region" description="Helical" evidence="5">
    <location>
        <begin position="344"/>
        <end position="367"/>
    </location>
</feature>
<keyword evidence="5" id="KW-0812">Transmembrane</keyword>
<dbReference type="Proteomes" id="UP000184603">
    <property type="component" value="Unassembled WGS sequence"/>
</dbReference>
<dbReference type="RefSeq" id="WP_073616376.1">
    <property type="nucleotide sequence ID" value="NZ_FRFE01000041.1"/>
</dbReference>
<feature type="chain" id="PRO_5013201245" description="histidine kinase" evidence="6">
    <location>
        <begin position="29"/>
        <end position="879"/>
    </location>
</feature>
<dbReference type="Pfam" id="PF08447">
    <property type="entry name" value="PAS_3"/>
    <property type="match status" value="1"/>
</dbReference>
<dbReference type="EC" id="2.7.13.3" evidence="2"/>
<dbReference type="CDD" id="cd00130">
    <property type="entry name" value="PAS"/>
    <property type="match status" value="1"/>
</dbReference>
<dbReference type="Gene3D" id="3.30.565.10">
    <property type="entry name" value="Histidine kinase-like ATPase, C-terminal domain"/>
    <property type="match status" value="1"/>
</dbReference>
<dbReference type="PRINTS" id="PR00344">
    <property type="entry name" value="BCTRLSENSOR"/>
</dbReference>
<dbReference type="STRING" id="1121416.SAMN02745220_04746"/>
<dbReference type="EMBL" id="FRFE01000041">
    <property type="protein sequence ID" value="SHO52774.1"/>
    <property type="molecule type" value="Genomic_DNA"/>
</dbReference>
<evidence type="ECO:0000256" key="6">
    <source>
        <dbReference type="SAM" id="SignalP"/>
    </source>
</evidence>
<dbReference type="SUPFAM" id="SSF47384">
    <property type="entry name" value="Homodimeric domain of signal transducing histidine kinase"/>
    <property type="match status" value="1"/>
</dbReference>
<feature type="domain" description="Response regulatory" evidence="8">
    <location>
        <begin position="757"/>
        <end position="873"/>
    </location>
</feature>
<evidence type="ECO:0000256" key="5">
    <source>
        <dbReference type="SAM" id="Phobius"/>
    </source>
</evidence>
<keyword evidence="5" id="KW-0472">Membrane</keyword>
<reference evidence="10 11" key="1">
    <citation type="submission" date="2016-12" db="EMBL/GenBank/DDBJ databases">
        <authorList>
            <person name="Song W.-J."/>
            <person name="Kurnit D.M."/>
        </authorList>
    </citation>
    <scope>NUCLEOTIDE SEQUENCE [LARGE SCALE GENOMIC DNA]</scope>
    <source>
        <strain evidence="10 11">DSM 18488</strain>
    </source>
</reference>
<evidence type="ECO:0000256" key="2">
    <source>
        <dbReference type="ARBA" id="ARBA00012438"/>
    </source>
</evidence>
<dbReference type="GO" id="GO:0000155">
    <property type="term" value="F:phosphorelay sensor kinase activity"/>
    <property type="evidence" value="ECO:0007669"/>
    <property type="project" value="InterPro"/>
</dbReference>
<evidence type="ECO:0000259" key="8">
    <source>
        <dbReference type="PROSITE" id="PS50110"/>
    </source>
</evidence>
<keyword evidence="6" id="KW-0732">Signal</keyword>
<dbReference type="SMART" id="SM00388">
    <property type="entry name" value="HisKA"/>
    <property type="match status" value="1"/>
</dbReference>
<evidence type="ECO:0000259" key="9">
    <source>
        <dbReference type="PROSITE" id="PS50112"/>
    </source>
</evidence>
<gene>
    <name evidence="10" type="ORF">SAMN02745220_04746</name>
</gene>
<evidence type="ECO:0000313" key="10">
    <source>
        <dbReference type="EMBL" id="SHO52774.1"/>
    </source>
</evidence>
<dbReference type="AlphaFoldDB" id="A0A1M7YJI4"/>
<feature type="domain" description="Histidine kinase" evidence="7">
    <location>
        <begin position="516"/>
        <end position="738"/>
    </location>
</feature>
<dbReference type="InterPro" id="IPR036890">
    <property type="entry name" value="HATPase_C_sf"/>
</dbReference>
<dbReference type="SMART" id="SM00387">
    <property type="entry name" value="HATPase_c"/>
    <property type="match status" value="1"/>
</dbReference>
<dbReference type="NCBIfam" id="TIGR00229">
    <property type="entry name" value="sensory_box"/>
    <property type="match status" value="1"/>
</dbReference>
<dbReference type="InterPro" id="IPR000014">
    <property type="entry name" value="PAS"/>
</dbReference>
<dbReference type="SMART" id="SM00448">
    <property type="entry name" value="REC"/>
    <property type="match status" value="1"/>
</dbReference>
<keyword evidence="5" id="KW-1133">Transmembrane helix</keyword>
<dbReference type="InterPro" id="IPR001789">
    <property type="entry name" value="Sig_transdc_resp-reg_receiver"/>
</dbReference>
<proteinExistence type="predicted"/>
<dbReference type="PANTHER" id="PTHR43065">
    <property type="entry name" value="SENSOR HISTIDINE KINASE"/>
    <property type="match status" value="1"/>
</dbReference>
<sequence>MMRRAQCFVFLLLCLPAMVTCAAGQAFAATAKVLVLHSYHKGLGWTDNITRGIEAVFPYGGDVELFYEYMDTKRVYDDTHLSNVFTLLSHKYRNVALQAIISSDDHAFQFLLQHGRALFNDTPIVFCGVNLFKDEFLHDALHVTGVVESFSIGETLEAIGTIHRQVDTVYVIADDTVTGKTNTTILQTIMPDYAGRFVFEFLGSQTMEELEEEVSSLPDTAVLLWLSFTTDRAGTHYSFEESFDRISAASRRPLYSMWDFGLGHGILGGMITSGFAHGRKAAEYTKSILEGVSPQSIPVLKQSPNQYIFDYGVMTRFGVTPAMLPADSTVTNQPASFYQQHKTLVWQVILAFIMVACVAIFALMNLFKRRLAESALRQSEEKYRQLVENANDAIFIAQDGRFAFANRRTLEIIECTKEQALASPFISFIHPDDRQLVAENYQRRISGDTTLPSTYSFKVVATSGEVRTVQLNAVIAEWEGRPATLNFVRDITDQVRMEQSLIQAQKLEALGTFAGGIAHDFNNLLMAIQGRASLMRVQLGDTSEPLLEHVLAIEEHVGSGASLTRQLLGSARGGKYNPQPVNLNLLVSRCAEMFGRTRKNIQVSRNLSDSHVVAVVDEQQIEQVLLNIFVNASHAMPDGGELHIGTSLEMVGEKGLGSHPLPAGMYVAIEVTDFGVGMDEVTMARIFDPFFTTKDKSRGTGLGLASAYGIVKNHAGCITVRSEPGHGATFTVYLPASERTPIVPPEHEGAVVKGAASVLLIDDEEMIREIGSALLTELGYTVTVASGGREAMKLLANGDVAVDLVILDLIMPDLDGAATFEMIRSAHPQIPVIISSGYALDAQTEQLMARGCDEFMQKPFSLLVLSETVENTLARRRNH</sequence>
<feature type="domain" description="PAS" evidence="9">
    <location>
        <begin position="379"/>
        <end position="448"/>
    </location>
</feature>
<organism evidence="10 11">
    <name type="scientific">Desulfopila aestuarii DSM 18488</name>
    <dbReference type="NCBI Taxonomy" id="1121416"/>
    <lineage>
        <taxon>Bacteria</taxon>
        <taxon>Pseudomonadati</taxon>
        <taxon>Thermodesulfobacteriota</taxon>
        <taxon>Desulfobulbia</taxon>
        <taxon>Desulfobulbales</taxon>
        <taxon>Desulfocapsaceae</taxon>
        <taxon>Desulfopila</taxon>
    </lineage>
</organism>
<dbReference type="SUPFAM" id="SSF52172">
    <property type="entry name" value="CheY-like"/>
    <property type="match status" value="1"/>
</dbReference>